<dbReference type="PANTHER" id="PTHR42648">
    <property type="entry name" value="TRANSPOSASE, PUTATIVE-RELATED"/>
    <property type="match status" value="1"/>
</dbReference>
<dbReference type="InterPro" id="IPR012337">
    <property type="entry name" value="RNaseH-like_sf"/>
</dbReference>
<reference evidence="2" key="1">
    <citation type="submission" date="2024-04" db="EMBL/GenBank/DDBJ databases">
        <authorList>
            <consortium name="Molecular Ecology Group"/>
        </authorList>
    </citation>
    <scope>NUCLEOTIDE SEQUENCE</scope>
</reference>
<organism evidence="2 3">
    <name type="scientific">Lasius platythorax</name>
    <dbReference type="NCBI Taxonomy" id="488582"/>
    <lineage>
        <taxon>Eukaryota</taxon>
        <taxon>Metazoa</taxon>
        <taxon>Ecdysozoa</taxon>
        <taxon>Arthropoda</taxon>
        <taxon>Hexapoda</taxon>
        <taxon>Insecta</taxon>
        <taxon>Pterygota</taxon>
        <taxon>Neoptera</taxon>
        <taxon>Endopterygota</taxon>
        <taxon>Hymenoptera</taxon>
        <taxon>Apocrita</taxon>
        <taxon>Aculeata</taxon>
        <taxon>Formicoidea</taxon>
        <taxon>Formicidae</taxon>
        <taxon>Formicinae</taxon>
        <taxon>Lasius</taxon>
        <taxon>Lasius</taxon>
    </lineage>
</organism>
<evidence type="ECO:0000313" key="3">
    <source>
        <dbReference type="Proteomes" id="UP001497644"/>
    </source>
</evidence>
<accession>A0AAV2NN30</accession>
<gene>
    <name evidence="2" type="ORF">LPLAT_LOCUS7362</name>
</gene>
<dbReference type="Gene3D" id="3.30.420.10">
    <property type="entry name" value="Ribonuclease H-like superfamily/Ribonuclease H"/>
    <property type="match status" value="1"/>
</dbReference>
<dbReference type="InterPro" id="IPR025724">
    <property type="entry name" value="GAG-pre-integrase_dom"/>
</dbReference>
<evidence type="ECO:0000313" key="2">
    <source>
        <dbReference type="EMBL" id="CAL1681313.1"/>
    </source>
</evidence>
<dbReference type="Proteomes" id="UP001497644">
    <property type="component" value="Chromosome 3"/>
</dbReference>
<sequence length="142" mass="16503">MFFRVPNSRNEANVSVLNIKVWHKRLGHIHKRALCELVNKDMVEGVRVKNTKEFFCEACQLGKLHKLPFKRLIDKSNRQAGEFIHSDVCGPMSVQSLGGARFFVTFKDDFSGFRHVYFLRHKSDVLVLKNMNGWCRINLVKP</sequence>
<dbReference type="EMBL" id="OZ034826">
    <property type="protein sequence ID" value="CAL1681313.1"/>
    <property type="molecule type" value="Genomic_DNA"/>
</dbReference>
<name>A0AAV2NN30_9HYME</name>
<feature type="domain" description="GAG-pre-integrase" evidence="1">
    <location>
        <begin position="17"/>
        <end position="63"/>
    </location>
</feature>
<dbReference type="SUPFAM" id="SSF53098">
    <property type="entry name" value="Ribonuclease H-like"/>
    <property type="match status" value="1"/>
</dbReference>
<dbReference type="PANTHER" id="PTHR42648:SF28">
    <property type="entry name" value="TRANSPOSON-ENCODED PROTEIN WITH RIBONUCLEASE H-LIKE AND RETROVIRUS ZINC FINGER-LIKE DOMAINS"/>
    <property type="match status" value="1"/>
</dbReference>
<dbReference type="Pfam" id="PF13976">
    <property type="entry name" value="gag_pre-integrs"/>
    <property type="match status" value="1"/>
</dbReference>
<protein>
    <recommendedName>
        <fullName evidence="1">GAG-pre-integrase domain-containing protein</fullName>
    </recommendedName>
</protein>
<dbReference type="InterPro" id="IPR036397">
    <property type="entry name" value="RNaseH_sf"/>
</dbReference>
<dbReference type="GO" id="GO:0003676">
    <property type="term" value="F:nucleic acid binding"/>
    <property type="evidence" value="ECO:0007669"/>
    <property type="project" value="InterPro"/>
</dbReference>
<evidence type="ECO:0000259" key="1">
    <source>
        <dbReference type="Pfam" id="PF13976"/>
    </source>
</evidence>
<dbReference type="InterPro" id="IPR039537">
    <property type="entry name" value="Retrotran_Ty1/copia-like"/>
</dbReference>
<keyword evidence="3" id="KW-1185">Reference proteome</keyword>
<proteinExistence type="predicted"/>
<dbReference type="AlphaFoldDB" id="A0AAV2NN30"/>